<keyword evidence="2" id="KW-1185">Reference proteome</keyword>
<accession>A0A1W1W727</accession>
<dbReference type="EMBL" id="FWWY01000001">
    <property type="protein sequence ID" value="SMC02078.1"/>
    <property type="molecule type" value="Genomic_DNA"/>
</dbReference>
<dbReference type="RefSeq" id="WP_084660806.1">
    <property type="nucleotide sequence ID" value="NZ_FWWY01000001.1"/>
</dbReference>
<proteinExistence type="predicted"/>
<dbReference type="AlphaFoldDB" id="A0A1W1W727"/>
<name>A0A1W1W727_SULTA</name>
<sequence length="186" mass="19026">MATITPGPCPSTGCPAPTEIDCIIVDKVYDSCTQTITATQTFLAPTAGCPISSCALDLATSTCTVGAISPSGTPNYNNITFVIAANYSVTCTTGVTLPETVDTTQTVTLYNPSGTTPSCVILSGSCTCVNLPNGNISCTISLCLLFQVTATVQLLVPTYGFCQPPTCSAVEPIPCPSSPLFPPQAP</sequence>
<evidence type="ECO:0000313" key="1">
    <source>
        <dbReference type="EMBL" id="SMC02078.1"/>
    </source>
</evidence>
<reference evidence="2" key="1">
    <citation type="submission" date="2017-04" db="EMBL/GenBank/DDBJ databases">
        <authorList>
            <person name="Varghese N."/>
            <person name="Submissions S."/>
        </authorList>
    </citation>
    <scope>NUCLEOTIDE SEQUENCE [LARGE SCALE GENOMIC DNA]</scope>
    <source>
        <strain evidence="2">DSM 9293</strain>
    </source>
</reference>
<dbReference type="OrthoDB" id="1951178at2"/>
<gene>
    <name evidence="1" type="ORF">SAMN00768000_0289</name>
</gene>
<evidence type="ECO:0000313" key="2">
    <source>
        <dbReference type="Proteomes" id="UP000192660"/>
    </source>
</evidence>
<dbReference type="Proteomes" id="UP000192660">
    <property type="component" value="Unassembled WGS sequence"/>
</dbReference>
<organism evidence="1 2">
    <name type="scientific">Sulfobacillus thermosulfidooxidans (strain DSM 9293 / VKM B-1269 / AT-1)</name>
    <dbReference type="NCBI Taxonomy" id="929705"/>
    <lineage>
        <taxon>Bacteria</taxon>
        <taxon>Bacillati</taxon>
        <taxon>Bacillota</taxon>
        <taxon>Clostridia</taxon>
        <taxon>Eubacteriales</taxon>
        <taxon>Clostridiales Family XVII. Incertae Sedis</taxon>
        <taxon>Sulfobacillus</taxon>
    </lineage>
</organism>
<protein>
    <submittedName>
        <fullName evidence="1">Uncharacterized protein</fullName>
    </submittedName>
</protein>